<evidence type="ECO:0000313" key="3">
    <source>
        <dbReference type="Proteomes" id="UP001596312"/>
    </source>
</evidence>
<accession>A0ABD5V3U3</accession>
<dbReference type="AlphaFoldDB" id="A0ABD5V3U3"/>
<dbReference type="InterPro" id="IPR016040">
    <property type="entry name" value="NAD(P)-bd_dom"/>
</dbReference>
<dbReference type="PANTHER" id="PTHR15020:SF50">
    <property type="entry name" value="UPF0659 PROTEIN YMR090W"/>
    <property type="match status" value="1"/>
</dbReference>
<keyword evidence="3" id="KW-1185">Reference proteome</keyword>
<dbReference type="Proteomes" id="UP001596312">
    <property type="component" value="Unassembled WGS sequence"/>
</dbReference>
<protein>
    <submittedName>
        <fullName evidence="2">SDR family oxidoreductase</fullName>
    </submittedName>
</protein>
<evidence type="ECO:0000259" key="1">
    <source>
        <dbReference type="Pfam" id="PF13460"/>
    </source>
</evidence>
<proteinExistence type="predicted"/>
<comment type="caution">
    <text evidence="2">The sequence shown here is derived from an EMBL/GenBank/DDBJ whole genome shotgun (WGS) entry which is preliminary data.</text>
</comment>
<feature type="domain" description="NAD(P)-binding" evidence="1">
    <location>
        <begin position="10"/>
        <end position="196"/>
    </location>
</feature>
<dbReference type="CDD" id="cd05243">
    <property type="entry name" value="SDR_a5"/>
    <property type="match status" value="1"/>
</dbReference>
<dbReference type="InterPro" id="IPR036291">
    <property type="entry name" value="NAD(P)-bd_dom_sf"/>
</dbReference>
<dbReference type="Gene3D" id="3.40.50.720">
    <property type="entry name" value="NAD(P)-binding Rossmann-like Domain"/>
    <property type="match status" value="1"/>
</dbReference>
<dbReference type="EMBL" id="JBHSXQ010000001">
    <property type="protein sequence ID" value="MFC6903900.1"/>
    <property type="molecule type" value="Genomic_DNA"/>
</dbReference>
<dbReference type="SUPFAM" id="SSF51735">
    <property type="entry name" value="NAD(P)-binding Rossmann-fold domains"/>
    <property type="match status" value="1"/>
</dbReference>
<sequence length="233" mass="24019">MAIETVLVAGASGKTGRELLNLLRTTGLSVRAMTRDPGKVDQLERLGADEVIVGNLLEQADADRAVSGVDAVLCAVGTKPGLGALTGPFVDGQGVMTLADAASEAGVEHFVFESSLGVGDAKAGLPLPARLLIRPILRAKDRSESHLRESGLTYTILRPGMLTDDAPSGDAVVGEGGDSVSGRISRADVARLMVAAPFTPEAAGRTLEIAGRDGLRGTPTNVVAMRWVEPSAV</sequence>
<organism evidence="2 3">
    <name type="scientific">Halalkalicoccus tibetensis</name>
    <dbReference type="NCBI Taxonomy" id="175632"/>
    <lineage>
        <taxon>Archaea</taxon>
        <taxon>Methanobacteriati</taxon>
        <taxon>Methanobacteriota</taxon>
        <taxon>Stenosarchaea group</taxon>
        <taxon>Halobacteria</taxon>
        <taxon>Halobacteriales</taxon>
        <taxon>Halococcaceae</taxon>
        <taxon>Halalkalicoccus</taxon>
    </lineage>
</organism>
<name>A0ABD5V3U3_9EURY</name>
<reference evidence="2 3" key="1">
    <citation type="journal article" date="2019" name="Int. J. Syst. Evol. Microbiol.">
        <title>The Global Catalogue of Microorganisms (GCM) 10K type strain sequencing project: providing services to taxonomists for standard genome sequencing and annotation.</title>
        <authorList>
            <consortium name="The Broad Institute Genomics Platform"/>
            <consortium name="The Broad Institute Genome Sequencing Center for Infectious Disease"/>
            <person name="Wu L."/>
            <person name="Ma J."/>
        </authorList>
    </citation>
    <scope>NUCLEOTIDE SEQUENCE [LARGE SCALE GENOMIC DNA]</scope>
    <source>
        <strain evidence="2 3">CGMCC 1.3240</strain>
    </source>
</reference>
<gene>
    <name evidence="2" type="ORF">ACFQGH_01665</name>
</gene>
<dbReference type="RefSeq" id="WP_340602390.1">
    <property type="nucleotide sequence ID" value="NZ_JBBMXV010000001.1"/>
</dbReference>
<dbReference type="Pfam" id="PF13460">
    <property type="entry name" value="NAD_binding_10"/>
    <property type="match status" value="1"/>
</dbReference>
<dbReference type="PANTHER" id="PTHR15020">
    <property type="entry name" value="FLAVIN REDUCTASE-RELATED"/>
    <property type="match status" value="1"/>
</dbReference>
<evidence type="ECO:0000313" key="2">
    <source>
        <dbReference type="EMBL" id="MFC6903900.1"/>
    </source>
</evidence>